<protein>
    <submittedName>
        <fullName evidence="1">Uncharacterized protein</fullName>
    </submittedName>
</protein>
<keyword evidence="2" id="KW-1185">Reference proteome</keyword>
<comment type="caution">
    <text evidence="1">The sequence shown here is derived from an EMBL/GenBank/DDBJ whole genome shotgun (WGS) entry which is preliminary data.</text>
</comment>
<gene>
    <name evidence="1" type="ORF">PLEPLA_LOCUS25035</name>
</gene>
<accession>A0A9N7YT17</accession>
<sequence>MKEEALEAQIGKRLCREENFTDRRPREVLSLNHRCPDISHAAPHDLTCTYPGSLCLHMHCERSWNNEVTGLKPEKEKETEHGHGIMSDGSVCSLLSHTCAQVKACQGRFTVLTLDQSVFEVVAGGRAGRPLSKRSAVRSIPSCVPIQGLHPSEDAMDASFMDHVDH</sequence>
<evidence type="ECO:0000313" key="2">
    <source>
        <dbReference type="Proteomes" id="UP001153269"/>
    </source>
</evidence>
<proteinExistence type="predicted"/>
<dbReference type="Proteomes" id="UP001153269">
    <property type="component" value="Unassembled WGS sequence"/>
</dbReference>
<dbReference type="EMBL" id="CADEAL010001968">
    <property type="protein sequence ID" value="CAB1437002.1"/>
    <property type="molecule type" value="Genomic_DNA"/>
</dbReference>
<organism evidence="1 2">
    <name type="scientific">Pleuronectes platessa</name>
    <name type="common">European plaice</name>
    <dbReference type="NCBI Taxonomy" id="8262"/>
    <lineage>
        <taxon>Eukaryota</taxon>
        <taxon>Metazoa</taxon>
        <taxon>Chordata</taxon>
        <taxon>Craniata</taxon>
        <taxon>Vertebrata</taxon>
        <taxon>Euteleostomi</taxon>
        <taxon>Actinopterygii</taxon>
        <taxon>Neopterygii</taxon>
        <taxon>Teleostei</taxon>
        <taxon>Neoteleostei</taxon>
        <taxon>Acanthomorphata</taxon>
        <taxon>Carangaria</taxon>
        <taxon>Pleuronectiformes</taxon>
        <taxon>Pleuronectoidei</taxon>
        <taxon>Pleuronectidae</taxon>
        <taxon>Pleuronectes</taxon>
    </lineage>
</organism>
<dbReference type="AlphaFoldDB" id="A0A9N7YT17"/>
<name>A0A9N7YT17_PLEPL</name>
<reference evidence="1" key="1">
    <citation type="submission" date="2020-03" db="EMBL/GenBank/DDBJ databases">
        <authorList>
            <person name="Weist P."/>
        </authorList>
    </citation>
    <scope>NUCLEOTIDE SEQUENCE</scope>
</reference>
<evidence type="ECO:0000313" key="1">
    <source>
        <dbReference type="EMBL" id="CAB1437002.1"/>
    </source>
</evidence>